<feature type="compositionally biased region" description="Basic and acidic residues" evidence="7">
    <location>
        <begin position="386"/>
        <end position="407"/>
    </location>
</feature>
<feature type="region of interest" description="Disordered" evidence="7">
    <location>
        <begin position="356"/>
        <end position="407"/>
    </location>
</feature>
<comment type="subcellular location">
    <subcellularLocation>
        <location evidence="1">Cell membrane</location>
        <topology evidence="1">Multi-pass membrane protein</topology>
    </subcellularLocation>
</comment>
<evidence type="ECO:0000256" key="1">
    <source>
        <dbReference type="ARBA" id="ARBA00004651"/>
    </source>
</evidence>
<feature type="transmembrane region" description="Helical" evidence="8">
    <location>
        <begin position="37"/>
        <end position="54"/>
    </location>
</feature>
<name>A0A166EK04_9EURY</name>
<dbReference type="Pfam" id="PF03706">
    <property type="entry name" value="LPG_synthase_TM"/>
    <property type="match status" value="1"/>
</dbReference>
<keyword evidence="4 8" id="KW-0812">Transmembrane</keyword>
<evidence type="ECO:0000256" key="5">
    <source>
        <dbReference type="ARBA" id="ARBA00022989"/>
    </source>
</evidence>
<evidence type="ECO:0008006" key="11">
    <source>
        <dbReference type="Google" id="ProtNLM"/>
    </source>
</evidence>
<organism evidence="9 10">
    <name type="scientific">Methanobrevibacter cuticularis</name>
    <dbReference type="NCBI Taxonomy" id="47311"/>
    <lineage>
        <taxon>Archaea</taxon>
        <taxon>Methanobacteriati</taxon>
        <taxon>Methanobacteriota</taxon>
        <taxon>Methanomada group</taxon>
        <taxon>Methanobacteria</taxon>
        <taxon>Methanobacteriales</taxon>
        <taxon>Methanobacteriaceae</taxon>
        <taxon>Methanobrevibacter</taxon>
    </lineage>
</organism>
<dbReference type="PATRIC" id="fig|47311.3.peg.682"/>
<dbReference type="PANTHER" id="PTHR39087">
    <property type="entry name" value="UPF0104 MEMBRANE PROTEIN MJ1595"/>
    <property type="match status" value="1"/>
</dbReference>
<dbReference type="STRING" id="47311.MBCUT_06050"/>
<dbReference type="PANTHER" id="PTHR39087:SF2">
    <property type="entry name" value="UPF0104 MEMBRANE PROTEIN MJ1595"/>
    <property type="match status" value="1"/>
</dbReference>
<evidence type="ECO:0000256" key="3">
    <source>
        <dbReference type="ARBA" id="ARBA00022475"/>
    </source>
</evidence>
<evidence type="ECO:0000313" key="9">
    <source>
        <dbReference type="EMBL" id="KZX16741.1"/>
    </source>
</evidence>
<keyword evidence="10" id="KW-1185">Reference proteome</keyword>
<evidence type="ECO:0000256" key="7">
    <source>
        <dbReference type="SAM" id="MobiDB-lite"/>
    </source>
</evidence>
<evidence type="ECO:0000313" key="10">
    <source>
        <dbReference type="Proteomes" id="UP000077275"/>
    </source>
</evidence>
<dbReference type="GO" id="GO:0005886">
    <property type="term" value="C:plasma membrane"/>
    <property type="evidence" value="ECO:0007669"/>
    <property type="project" value="UniProtKB-SubCell"/>
</dbReference>
<feature type="transmembrane region" description="Helical" evidence="8">
    <location>
        <begin position="312"/>
        <end position="331"/>
    </location>
</feature>
<evidence type="ECO:0000256" key="8">
    <source>
        <dbReference type="SAM" id="Phobius"/>
    </source>
</evidence>
<feature type="transmembrane region" description="Helical" evidence="8">
    <location>
        <begin position="7"/>
        <end position="25"/>
    </location>
</feature>
<keyword evidence="3" id="KW-1003">Cell membrane</keyword>
<dbReference type="NCBIfam" id="TIGR00374">
    <property type="entry name" value="flippase-like domain"/>
    <property type="match status" value="1"/>
</dbReference>
<feature type="transmembrane region" description="Helical" evidence="8">
    <location>
        <begin position="287"/>
        <end position="306"/>
    </location>
</feature>
<protein>
    <recommendedName>
        <fullName evidence="11">Phosphatidylglycerol lysyltransferase</fullName>
    </recommendedName>
</protein>
<sequence length="407" mass="45137">MKHKSFILLLIGLAIMAVMLYFVGIEKIFDALKYANFWYILLAIAIQIITYYLFALRWQLINKIADINIGIKSLIPMVLVGMSINNITPSGRGGGEPVKAYLLSKYSGKPSEETFASVIADRALDTFPFLVLAIITIISVILYFKLSYLIVTILIISVIGVTVAFLLLIYMSINQKAGEKITGWIIRIVKFFYKKGPENLEERIKKAILGFQKTMKMVLSDKNILYYALPVSFLLWGAEILRVYCVFLAFGATVSPLLIGEVFIVASLIGMIPILPGGLGAVDGTMILLFSSAGIPSSISAAATVVERLISFWLTTIVGFVILPYYGASVLDNISLGSIGEEKTVEEVVDELDYIEDDPDFPNDFKSDTNKNSEIYDDDSVDDSEKDSTNDDVDNKGLERSRDDLEE</sequence>
<feature type="compositionally biased region" description="Acidic residues" evidence="7">
    <location>
        <begin position="375"/>
        <end position="385"/>
    </location>
</feature>
<comment type="caution">
    <text evidence="9">The sequence shown here is derived from an EMBL/GenBank/DDBJ whole genome shotgun (WGS) entry which is preliminary data.</text>
</comment>
<evidence type="ECO:0000256" key="2">
    <source>
        <dbReference type="ARBA" id="ARBA00011061"/>
    </source>
</evidence>
<dbReference type="EMBL" id="LWMW01000087">
    <property type="protein sequence ID" value="KZX16741.1"/>
    <property type="molecule type" value="Genomic_DNA"/>
</dbReference>
<dbReference type="InterPro" id="IPR022791">
    <property type="entry name" value="L-PG_synthase/AglD"/>
</dbReference>
<feature type="transmembrane region" description="Helical" evidence="8">
    <location>
        <begin position="150"/>
        <end position="170"/>
    </location>
</feature>
<feature type="transmembrane region" description="Helical" evidence="8">
    <location>
        <begin position="256"/>
        <end position="275"/>
    </location>
</feature>
<evidence type="ECO:0000256" key="6">
    <source>
        <dbReference type="ARBA" id="ARBA00023136"/>
    </source>
</evidence>
<accession>A0A166EK04</accession>
<reference evidence="9 10" key="1">
    <citation type="submission" date="2016-04" db="EMBL/GenBank/DDBJ databases">
        <title>Genome sequence of Methanobrevibacter cuticularis DSM 11139.</title>
        <authorList>
            <person name="Poehlein A."/>
            <person name="Seedorf H."/>
            <person name="Daniel R."/>
        </authorList>
    </citation>
    <scope>NUCLEOTIDE SEQUENCE [LARGE SCALE GENOMIC DNA]</scope>
    <source>
        <strain evidence="9 10">DSM 11139</strain>
    </source>
</reference>
<evidence type="ECO:0000256" key="4">
    <source>
        <dbReference type="ARBA" id="ARBA00022692"/>
    </source>
</evidence>
<keyword evidence="5 8" id="KW-1133">Transmembrane helix</keyword>
<comment type="similarity">
    <text evidence="2">Belongs to the UPF0104 family.</text>
</comment>
<dbReference type="AlphaFoldDB" id="A0A166EK04"/>
<gene>
    <name evidence="9" type="ORF">MBCUT_06050</name>
</gene>
<dbReference type="OrthoDB" id="15513at2157"/>
<keyword evidence="6 8" id="KW-0472">Membrane</keyword>
<feature type="transmembrane region" description="Helical" evidence="8">
    <location>
        <begin position="224"/>
        <end position="250"/>
    </location>
</feature>
<dbReference type="Proteomes" id="UP000077275">
    <property type="component" value="Unassembled WGS sequence"/>
</dbReference>
<proteinExistence type="inferred from homology"/>
<feature type="transmembrane region" description="Helical" evidence="8">
    <location>
        <begin position="127"/>
        <end position="144"/>
    </location>
</feature>